<dbReference type="GO" id="GO:0031380">
    <property type="term" value="C:nuclear RNA-directed RNA polymerase complex"/>
    <property type="evidence" value="ECO:0007669"/>
    <property type="project" value="TreeGrafter"/>
</dbReference>
<comment type="catalytic activity">
    <reaction evidence="1">
        <text>RNA(n) + a ribonucleoside 5'-triphosphate = RNA(n+1) + diphosphate</text>
        <dbReference type="Rhea" id="RHEA:21248"/>
        <dbReference type="Rhea" id="RHEA-COMP:14527"/>
        <dbReference type="Rhea" id="RHEA-COMP:17342"/>
        <dbReference type="ChEBI" id="CHEBI:33019"/>
        <dbReference type="ChEBI" id="CHEBI:61557"/>
        <dbReference type="ChEBI" id="CHEBI:140395"/>
        <dbReference type="EC" id="2.7.7.48"/>
    </reaction>
</comment>
<gene>
    <name evidence="3" type="ORF">B0H16DRAFT_13554</name>
</gene>
<feature type="domain" description="RDRP core" evidence="2">
    <location>
        <begin position="424"/>
        <end position="1018"/>
    </location>
</feature>
<dbReference type="PANTHER" id="PTHR23079:SF55">
    <property type="entry name" value="RNA-DIRECTED RNA POLYMERASE"/>
    <property type="match status" value="1"/>
</dbReference>
<organism evidence="3 4">
    <name type="scientific">Mycena metata</name>
    <dbReference type="NCBI Taxonomy" id="1033252"/>
    <lineage>
        <taxon>Eukaryota</taxon>
        <taxon>Fungi</taxon>
        <taxon>Dikarya</taxon>
        <taxon>Basidiomycota</taxon>
        <taxon>Agaricomycotina</taxon>
        <taxon>Agaricomycetes</taxon>
        <taxon>Agaricomycetidae</taxon>
        <taxon>Agaricales</taxon>
        <taxon>Marasmiineae</taxon>
        <taxon>Mycenaceae</taxon>
        <taxon>Mycena</taxon>
    </lineage>
</organism>
<accession>A0AAD7KKV3</accession>
<dbReference type="AlphaFoldDB" id="A0AAD7KKV3"/>
<dbReference type="Proteomes" id="UP001215598">
    <property type="component" value="Unassembled WGS sequence"/>
</dbReference>
<dbReference type="InterPro" id="IPR007855">
    <property type="entry name" value="RDRP"/>
</dbReference>
<dbReference type="InterPro" id="IPR057596">
    <property type="entry name" value="RDRP_core"/>
</dbReference>
<evidence type="ECO:0000259" key="2">
    <source>
        <dbReference type="Pfam" id="PF05183"/>
    </source>
</evidence>
<keyword evidence="1" id="KW-0548">Nucleotidyltransferase</keyword>
<dbReference type="Pfam" id="PF05183">
    <property type="entry name" value="RdRP"/>
    <property type="match status" value="1"/>
</dbReference>
<dbReference type="GO" id="GO:0030422">
    <property type="term" value="P:siRNA processing"/>
    <property type="evidence" value="ECO:0007669"/>
    <property type="project" value="TreeGrafter"/>
</dbReference>
<dbReference type="PANTHER" id="PTHR23079">
    <property type="entry name" value="RNA-DEPENDENT RNA POLYMERASE"/>
    <property type="match status" value="1"/>
</dbReference>
<keyword evidence="4" id="KW-1185">Reference proteome</keyword>
<dbReference type="EC" id="2.7.7.48" evidence="1"/>
<comment type="similarity">
    <text evidence="1">Belongs to the RdRP family.</text>
</comment>
<sequence>MPPAMVEPSPAMDVHMQGISFSVNKHQLVAELANILHRPPYAAFSTVSGPVNFHVYLFKDSRGNKAHSGSGCLTLLTNAALHFLREYGEQPGNQPPLKTFSIGGRRVKFAVGKSKPRQDVVERIQRFPYVDPAIAQQKEQRATVLQSGLIPVRTLQFGWDCRDSVFSVEWEATAIHGAIQVNDERREFRIAITQPTEVLYVAIHFSRISYIQIHAELGTNASIVFFNLSEPPVFESTMDNGPGRRQRLSSLPLLNHERVAPFTSLAIRLVCGSPGDGARFQRLARTAGIRNVYDSDLHIERRGLFSAQVLDEVRAHIGKLRWSVAFQVESLLLKRDLDGKELLELIPNIRQLVLSKGRTYATSFLRHFSSKVRYWSVFDLGISQTIRQFFIEALKDYDKFYAKAPSLTPTDNNNSVFQSLHVIVTPTTMYLEGPFVNRSNRVIRSFDPKNHDCFLRVSFEDEGSLKYRFDKELDCVAFTRRRVGEFLIDHGLTIAGRKFTFLAYSQSALKEHAVWFMRPFKAEDGTMVTTKSIIDNLGSFDGLEFDPHLRHCPARYAARISLAFTATDSTSIEVEEVFELDEISDASGKYHFTDGVGTMSLELAQAIWDELRASRRRNRRVKNHPRAYQIRFDGCKGMLSVDYKLKGHVMCLRPSMIKFSTTVRSRTIDIARAFDKPGLYYLNRPLIMLLEGLGVPYTVFKGYQDTAVREVQQSTKTLSAFARMLETHGLGTAYRLPSVLLGLNQVDIDTLAGNKFYKKMLDFAVHHVLRLLKTKARIPVKGGVTVVGVADVHRFLQEGEIFVCTREPDSNRLKYLQGECLISRSPTIHPGDVQLVRAIGVPPPGSCFAQEPLPNTVVFSVQGERPLPSCCGGGDLDGDVYNIIPLNMCPGFRPRVTHPPGDYSPAQKKLVPHLSTMVDVAEFVIEFINSDALGVVATNWLLIADQSPKFILDADCMKLAALYSDAVDYPKTGRPVAINAIPKPKSNLKPDWHAPEVTANMDDFYKSDRAIGKLFRAINLPDVQRAATLSQFERRMIREGRMRPPQVDDLAETLDGLDLDDDPMVLAIQANVARFIRTTARPPEIVEYIAQIFNRYASELQGICVAHTLSHGKTALLSEEEAVVGTIVAKTSQPRKRADLIASLRDKSDILVRGVKEELLGDDDVGWNECLQRAWLSFELAVELAGGEQKSFGALSFIWIALGAIFDAVKELEDEQKVSHSSKRHL</sequence>
<evidence type="ECO:0000313" key="3">
    <source>
        <dbReference type="EMBL" id="KAJ7785996.1"/>
    </source>
</evidence>
<proteinExistence type="inferred from homology"/>
<protein>
    <recommendedName>
        <fullName evidence="1">RNA-dependent RNA polymerase</fullName>
        <ecNumber evidence="1">2.7.7.48</ecNumber>
    </recommendedName>
</protein>
<keyword evidence="1" id="KW-0808">Transferase</keyword>
<dbReference type="GO" id="GO:0003723">
    <property type="term" value="F:RNA binding"/>
    <property type="evidence" value="ECO:0007669"/>
    <property type="project" value="UniProtKB-KW"/>
</dbReference>
<dbReference type="GO" id="GO:0003968">
    <property type="term" value="F:RNA-directed RNA polymerase activity"/>
    <property type="evidence" value="ECO:0007669"/>
    <property type="project" value="UniProtKB-KW"/>
</dbReference>
<name>A0AAD7KKV3_9AGAR</name>
<keyword evidence="1" id="KW-0694">RNA-binding</keyword>
<keyword evidence="1 3" id="KW-0696">RNA-directed RNA polymerase</keyword>
<evidence type="ECO:0000256" key="1">
    <source>
        <dbReference type="RuleBase" id="RU363098"/>
    </source>
</evidence>
<evidence type="ECO:0000313" key="4">
    <source>
        <dbReference type="Proteomes" id="UP001215598"/>
    </source>
</evidence>
<dbReference type="EMBL" id="JARKIB010000001">
    <property type="protein sequence ID" value="KAJ7785996.1"/>
    <property type="molecule type" value="Genomic_DNA"/>
</dbReference>
<comment type="caution">
    <text evidence="3">The sequence shown here is derived from an EMBL/GenBank/DDBJ whole genome shotgun (WGS) entry which is preliminary data.</text>
</comment>
<reference evidence="3" key="1">
    <citation type="submission" date="2023-03" db="EMBL/GenBank/DDBJ databases">
        <title>Massive genome expansion in bonnet fungi (Mycena s.s.) driven by repeated elements and novel gene families across ecological guilds.</title>
        <authorList>
            <consortium name="Lawrence Berkeley National Laboratory"/>
            <person name="Harder C.B."/>
            <person name="Miyauchi S."/>
            <person name="Viragh M."/>
            <person name="Kuo A."/>
            <person name="Thoen E."/>
            <person name="Andreopoulos B."/>
            <person name="Lu D."/>
            <person name="Skrede I."/>
            <person name="Drula E."/>
            <person name="Henrissat B."/>
            <person name="Morin E."/>
            <person name="Kohler A."/>
            <person name="Barry K."/>
            <person name="LaButti K."/>
            <person name="Morin E."/>
            <person name="Salamov A."/>
            <person name="Lipzen A."/>
            <person name="Mereny Z."/>
            <person name="Hegedus B."/>
            <person name="Baldrian P."/>
            <person name="Stursova M."/>
            <person name="Weitz H."/>
            <person name="Taylor A."/>
            <person name="Grigoriev I.V."/>
            <person name="Nagy L.G."/>
            <person name="Martin F."/>
            <person name="Kauserud H."/>
        </authorList>
    </citation>
    <scope>NUCLEOTIDE SEQUENCE</scope>
    <source>
        <strain evidence="3">CBHHK182m</strain>
    </source>
</reference>